<evidence type="ECO:0000256" key="2">
    <source>
        <dbReference type="ARBA" id="ARBA00022741"/>
    </source>
</evidence>
<dbReference type="GO" id="GO:0016887">
    <property type="term" value="F:ATP hydrolysis activity"/>
    <property type="evidence" value="ECO:0007669"/>
    <property type="project" value="InterPro"/>
</dbReference>
<dbReference type="Pfam" id="PF00183">
    <property type="entry name" value="HSP90"/>
    <property type="match status" value="1"/>
</dbReference>
<keyword evidence="7" id="KW-0732">Signal</keyword>
<dbReference type="InterPro" id="IPR036890">
    <property type="entry name" value="HATPase_C_sf"/>
</dbReference>
<dbReference type="SUPFAM" id="SSF55874">
    <property type="entry name" value="ATPase domain of HSP90 chaperone/DNA topoisomerase II/histidine kinase"/>
    <property type="match status" value="1"/>
</dbReference>
<keyword evidence="10" id="KW-1185">Reference proteome</keyword>
<feature type="binding site" evidence="5">
    <location>
        <position position="156"/>
    </location>
    <ligand>
        <name>ATP</name>
        <dbReference type="ChEBI" id="CHEBI:30616"/>
    </ligand>
</feature>
<dbReference type="InterPro" id="IPR020575">
    <property type="entry name" value="Hsp90_N"/>
</dbReference>
<evidence type="ECO:0000256" key="5">
    <source>
        <dbReference type="PIRSR" id="PIRSR002583-1"/>
    </source>
</evidence>
<evidence type="ECO:0000256" key="4">
    <source>
        <dbReference type="ARBA" id="ARBA00023186"/>
    </source>
</evidence>
<dbReference type="InterPro" id="IPR003594">
    <property type="entry name" value="HATPase_dom"/>
</dbReference>
<dbReference type="FunFam" id="3.30.230.80:FF:000001">
    <property type="entry name" value="Heat shock protein 90 alpha"/>
    <property type="match status" value="1"/>
</dbReference>
<feature type="binding site" evidence="5">
    <location>
        <begin position="178"/>
        <end position="183"/>
    </location>
    <ligand>
        <name>ATP</name>
        <dbReference type="ChEBI" id="CHEBI:30616"/>
    </ligand>
</feature>
<proteinExistence type="inferred from homology"/>
<dbReference type="EMBL" id="QEAQ01000161">
    <property type="protein sequence ID" value="TPX54310.1"/>
    <property type="molecule type" value="Genomic_DNA"/>
</dbReference>
<dbReference type="InterPro" id="IPR037196">
    <property type="entry name" value="HSP90_C"/>
</dbReference>
<dbReference type="STRING" id="109895.A0A507DTW5"/>
<evidence type="ECO:0000313" key="10">
    <source>
        <dbReference type="Proteomes" id="UP000318582"/>
    </source>
</evidence>
<evidence type="ECO:0000256" key="3">
    <source>
        <dbReference type="ARBA" id="ARBA00022840"/>
    </source>
</evidence>
<keyword evidence="4" id="KW-0143">Chaperone</keyword>
<gene>
    <name evidence="9" type="ORF">PhCBS80983_g05975</name>
</gene>
<protein>
    <recommendedName>
        <fullName evidence="8">Histidine kinase/HSP90-like ATPase domain-containing protein</fullName>
    </recommendedName>
</protein>
<feature type="signal peptide" evidence="7">
    <location>
        <begin position="1"/>
        <end position="23"/>
    </location>
</feature>
<organism evidence="9 10">
    <name type="scientific">Powellomyces hirtus</name>
    <dbReference type="NCBI Taxonomy" id="109895"/>
    <lineage>
        <taxon>Eukaryota</taxon>
        <taxon>Fungi</taxon>
        <taxon>Fungi incertae sedis</taxon>
        <taxon>Chytridiomycota</taxon>
        <taxon>Chytridiomycota incertae sedis</taxon>
        <taxon>Chytridiomycetes</taxon>
        <taxon>Spizellomycetales</taxon>
        <taxon>Powellomycetaceae</taxon>
        <taxon>Powellomyces</taxon>
    </lineage>
</organism>
<dbReference type="GO" id="GO:0005524">
    <property type="term" value="F:ATP binding"/>
    <property type="evidence" value="ECO:0007669"/>
    <property type="project" value="UniProtKB-KW"/>
</dbReference>
<dbReference type="Gene3D" id="3.30.565.10">
    <property type="entry name" value="Histidine kinase-like ATPase, C-terminal domain"/>
    <property type="match status" value="1"/>
</dbReference>
<feature type="binding site" evidence="5">
    <location>
        <begin position="157"/>
        <end position="158"/>
    </location>
    <ligand>
        <name>ATP</name>
        <dbReference type="ChEBI" id="CHEBI:30616"/>
    </ligand>
</feature>
<keyword evidence="3 5" id="KW-0067">ATP-binding</keyword>
<feature type="binding site" evidence="5">
    <location>
        <position position="230"/>
    </location>
    <ligand>
        <name>ATP</name>
        <dbReference type="ChEBI" id="CHEBI:30616"/>
    </ligand>
</feature>
<feature type="binding site" evidence="5">
    <location>
        <position position="137"/>
    </location>
    <ligand>
        <name>ATP</name>
        <dbReference type="ChEBI" id="CHEBI:30616"/>
    </ligand>
</feature>
<feature type="domain" description="Histidine kinase/HSP90-like ATPase" evidence="8">
    <location>
        <begin position="84"/>
        <end position="240"/>
    </location>
</feature>
<keyword evidence="2 5" id="KW-0547">Nucleotide-binding</keyword>
<feature type="compositionally biased region" description="Acidic residues" evidence="6">
    <location>
        <begin position="762"/>
        <end position="786"/>
    </location>
</feature>
<comment type="similarity">
    <text evidence="1">Belongs to the heat shock protein 90 family.</text>
</comment>
<feature type="binding site" evidence="5">
    <location>
        <position position="434"/>
    </location>
    <ligand>
        <name>ATP</name>
        <dbReference type="ChEBI" id="CHEBI:30616"/>
    </ligand>
</feature>
<feature type="binding site" evidence="5">
    <location>
        <position position="150"/>
    </location>
    <ligand>
        <name>ATP</name>
        <dbReference type="ChEBI" id="CHEBI:30616"/>
    </ligand>
</feature>
<dbReference type="Pfam" id="PF13589">
    <property type="entry name" value="HATPase_c_3"/>
    <property type="match status" value="1"/>
</dbReference>
<name>A0A507DTW5_9FUNG</name>
<dbReference type="NCBIfam" id="NF003555">
    <property type="entry name" value="PRK05218.1"/>
    <property type="match status" value="1"/>
</dbReference>
<dbReference type="Proteomes" id="UP000318582">
    <property type="component" value="Unassembled WGS sequence"/>
</dbReference>
<dbReference type="PIRSF" id="PIRSF002583">
    <property type="entry name" value="Hsp90"/>
    <property type="match status" value="1"/>
</dbReference>
<dbReference type="HAMAP" id="MF_00505">
    <property type="entry name" value="HSP90"/>
    <property type="match status" value="1"/>
</dbReference>
<comment type="caution">
    <text evidence="9">The sequence shown here is derived from an EMBL/GenBank/DDBJ whole genome shotgun (WGS) entry which is preliminary data.</text>
</comment>
<feature type="binding site" evidence="5">
    <location>
        <position position="95"/>
    </location>
    <ligand>
        <name>ATP</name>
        <dbReference type="ChEBI" id="CHEBI:30616"/>
    </ligand>
</feature>
<dbReference type="SUPFAM" id="SSF54211">
    <property type="entry name" value="Ribosomal protein S5 domain 2-like"/>
    <property type="match status" value="1"/>
</dbReference>
<sequence>MRIARSILLALTLLLGTFALAAADASTGSAPNDSVASEPALKPPGVSFLTEDQEAKVRESGQAYQFETEVNKLMKLIINSLYKSKEIFLRELISNASDALDKIRFASLTDKDALGDTVDLKITLVADKERQTLTITDTGVGMTFKDLKSNLGTIAKSGTAEFLASVESQKNNTNLIGQFGVGFYSAFLIADRVTVVSKNNEDKQYIWESTSESDFRIIEDPRGNTLGRGTQIVLHVKKDALEYLEQSKLRQLVQRYSEFINFPIYLWASKTETEQVPVEDEPEAETPNDDLDDDIEDVTDKEEKDTKPKTKTITKTVTDWELTNQQKPIWTRRPADITEREYNEFYMSFTKDAVEPLAYNHFRAEGEVEFKSILFVPKKPNPAFLQSGDDWTHNVKLFVRRVFITDELLGFLPRWLSFLKGLVDSDDLPLNVSRETLQQHSIIKVIKKRVIAKAIDMFRTMAAKDEEKYIEFWGSYGNAIKLGVIEDPANKKKLMKLLRFRSSHSEKLTSLEQYVSRMRKGQPQIYFITGEQPDTFSTSPFVEKLIARGYEVLYFSDPIDEYLTNAVMDFDGKKLQHVGKSGLKYGDEDEKSGESLKEQEEKFKPLRDHLKERLSAWVDTVRVSQQLTTSPCAVLAGEYGVSGAMEKILQAQAIANKDDFRAQMYLNQKKVFEINPEHPLMIKMLEKVNAGKASELDDSIYVLFESTAIASGFAVRNPNDFAKKVEIVVRERLGVDLKKEAQVKVVPAPAVEEPVKSTQSSDDVDADAEAEESAEEAEEAPEHDEL</sequence>
<dbReference type="Gene3D" id="3.40.50.11260">
    <property type="match status" value="1"/>
</dbReference>
<dbReference type="InterPro" id="IPR001404">
    <property type="entry name" value="Hsp90_fam"/>
</dbReference>
<feature type="binding site" evidence="5">
    <location>
        <position position="91"/>
    </location>
    <ligand>
        <name>ATP</name>
        <dbReference type="ChEBI" id="CHEBI:30616"/>
    </ligand>
</feature>
<accession>A0A507DTW5</accession>
<evidence type="ECO:0000256" key="7">
    <source>
        <dbReference type="SAM" id="SignalP"/>
    </source>
</evidence>
<evidence type="ECO:0000259" key="8">
    <source>
        <dbReference type="SMART" id="SM00387"/>
    </source>
</evidence>
<dbReference type="GO" id="GO:0051082">
    <property type="term" value="F:unfolded protein binding"/>
    <property type="evidence" value="ECO:0007669"/>
    <property type="project" value="InterPro"/>
</dbReference>
<feature type="binding site" evidence="5">
    <location>
        <position position="142"/>
    </location>
    <ligand>
        <name>ATP</name>
        <dbReference type="ChEBI" id="CHEBI:30616"/>
    </ligand>
</feature>
<dbReference type="SMART" id="SM00387">
    <property type="entry name" value="HATPase_c"/>
    <property type="match status" value="1"/>
</dbReference>
<feature type="chain" id="PRO_5021420016" description="Histidine kinase/HSP90-like ATPase domain-containing protein" evidence="7">
    <location>
        <begin position="24"/>
        <end position="786"/>
    </location>
</feature>
<dbReference type="Gene3D" id="3.30.230.80">
    <property type="match status" value="1"/>
</dbReference>
<dbReference type="GO" id="GO:0140662">
    <property type="term" value="F:ATP-dependent protein folding chaperone"/>
    <property type="evidence" value="ECO:0007669"/>
    <property type="project" value="InterPro"/>
</dbReference>
<dbReference type="CDD" id="cd16927">
    <property type="entry name" value="HATPase_Hsp90-like"/>
    <property type="match status" value="1"/>
</dbReference>
<dbReference type="Gene3D" id="1.20.120.790">
    <property type="entry name" value="Heat shock protein 90, C-terminal domain"/>
    <property type="match status" value="1"/>
</dbReference>
<feature type="compositionally biased region" description="Acidic residues" evidence="6">
    <location>
        <begin position="277"/>
        <end position="300"/>
    </location>
</feature>
<evidence type="ECO:0000313" key="9">
    <source>
        <dbReference type="EMBL" id="TPX54310.1"/>
    </source>
</evidence>
<feature type="region of interest" description="Disordered" evidence="6">
    <location>
        <begin position="748"/>
        <end position="786"/>
    </location>
</feature>
<dbReference type="InterPro" id="IPR020568">
    <property type="entry name" value="Ribosomal_Su5_D2-typ_SF"/>
</dbReference>
<feature type="region of interest" description="Disordered" evidence="6">
    <location>
        <begin position="275"/>
        <end position="309"/>
    </location>
</feature>
<dbReference type="PANTHER" id="PTHR11528">
    <property type="entry name" value="HEAT SHOCK PROTEIN 90 FAMILY MEMBER"/>
    <property type="match status" value="1"/>
</dbReference>
<evidence type="ECO:0000256" key="1">
    <source>
        <dbReference type="ARBA" id="ARBA00008239"/>
    </source>
</evidence>
<reference evidence="9 10" key="1">
    <citation type="journal article" date="2019" name="Sci. Rep.">
        <title>Comparative genomics of chytrid fungi reveal insights into the obligate biotrophic and pathogenic lifestyle of Synchytrium endobioticum.</title>
        <authorList>
            <person name="van de Vossenberg B.T.L.H."/>
            <person name="Warris S."/>
            <person name="Nguyen H.D.T."/>
            <person name="van Gent-Pelzer M.P.E."/>
            <person name="Joly D.L."/>
            <person name="van de Geest H.C."/>
            <person name="Bonants P.J.M."/>
            <person name="Smith D.S."/>
            <person name="Levesque C.A."/>
            <person name="van der Lee T.A.J."/>
        </authorList>
    </citation>
    <scope>NUCLEOTIDE SEQUENCE [LARGE SCALE GENOMIC DNA]</scope>
    <source>
        <strain evidence="9 10">CBS 809.83</strain>
    </source>
</reference>
<dbReference type="SUPFAM" id="SSF110942">
    <property type="entry name" value="HSP90 C-terminal domain"/>
    <property type="match status" value="1"/>
</dbReference>
<dbReference type="AlphaFoldDB" id="A0A507DTW5"/>
<evidence type="ECO:0000256" key="6">
    <source>
        <dbReference type="SAM" id="MobiDB-lite"/>
    </source>
</evidence>
<dbReference type="PRINTS" id="PR00775">
    <property type="entry name" value="HEATSHOCK90"/>
</dbReference>
<dbReference type="FunFam" id="3.30.565.10:FF:000005">
    <property type="entry name" value="Heat shock protein 90"/>
    <property type="match status" value="1"/>
</dbReference>